<reference evidence="1" key="1">
    <citation type="journal article" date="2014" name="Int. J. Syst. Evol. Microbiol.">
        <title>Complete genome sequence of Corynebacterium casei LMG S-19264T (=DSM 44701T), isolated from a smear-ripened cheese.</title>
        <authorList>
            <consortium name="US DOE Joint Genome Institute (JGI-PGF)"/>
            <person name="Walter F."/>
            <person name="Albersmeier A."/>
            <person name="Kalinowski J."/>
            <person name="Ruckert C."/>
        </authorList>
    </citation>
    <scope>NUCLEOTIDE SEQUENCE</scope>
    <source>
        <strain evidence="1">JCM 19596</strain>
    </source>
</reference>
<keyword evidence="2" id="KW-1185">Reference proteome</keyword>
<proteinExistence type="predicted"/>
<accession>A0A830F6L1</accession>
<comment type="caution">
    <text evidence="1">The sequence shown here is derived from an EMBL/GenBank/DDBJ whole genome shotgun (WGS) entry which is preliminary data.</text>
</comment>
<gene>
    <name evidence="1" type="ORF">GCM10009039_28080</name>
</gene>
<dbReference type="Proteomes" id="UP000607197">
    <property type="component" value="Unassembled WGS sequence"/>
</dbReference>
<sequence>MTSDSPDELSVEEHLRRALRKNDSEPVERHIRQALQYRLYDDELTEG</sequence>
<reference evidence="1" key="2">
    <citation type="submission" date="2020-09" db="EMBL/GenBank/DDBJ databases">
        <authorList>
            <person name="Sun Q."/>
            <person name="Ohkuma M."/>
        </authorList>
    </citation>
    <scope>NUCLEOTIDE SEQUENCE</scope>
    <source>
        <strain evidence="1">JCM 19596</strain>
    </source>
</reference>
<dbReference type="AlphaFoldDB" id="A0A830F6L1"/>
<organism evidence="1 2">
    <name type="scientific">Halocalculus aciditolerans</name>
    <dbReference type="NCBI Taxonomy" id="1383812"/>
    <lineage>
        <taxon>Archaea</taxon>
        <taxon>Methanobacteriati</taxon>
        <taxon>Methanobacteriota</taxon>
        <taxon>Stenosarchaea group</taxon>
        <taxon>Halobacteria</taxon>
        <taxon>Halobacteriales</taxon>
        <taxon>Halobacteriaceae</taxon>
        <taxon>Halocalculus</taxon>
    </lineage>
</organism>
<dbReference type="RefSeq" id="WP_188980019.1">
    <property type="nucleotide sequence ID" value="NZ_BMPG01000004.1"/>
</dbReference>
<protein>
    <submittedName>
        <fullName evidence="1">Uncharacterized protein</fullName>
    </submittedName>
</protein>
<name>A0A830F6L1_9EURY</name>
<evidence type="ECO:0000313" key="2">
    <source>
        <dbReference type="Proteomes" id="UP000607197"/>
    </source>
</evidence>
<evidence type="ECO:0000313" key="1">
    <source>
        <dbReference type="EMBL" id="GGL68433.1"/>
    </source>
</evidence>
<dbReference type="EMBL" id="BMPG01000004">
    <property type="protein sequence ID" value="GGL68433.1"/>
    <property type="molecule type" value="Genomic_DNA"/>
</dbReference>